<protein>
    <submittedName>
        <fullName evidence="1">Uncharacterized protein</fullName>
    </submittedName>
</protein>
<evidence type="ECO:0000313" key="1">
    <source>
        <dbReference type="EMBL" id="SVA42774.1"/>
    </source>
</evidence>
<dbReference type="AlphaFoldDB" id="A0A381VRB5"/>
<organism evidence="1">
    <name type="scientific">marine metagenome</name>
    <dbReference type="NCBI Taxonomy" id="408172"/>
    <lineage>
        <taxon>unclassified sequences</taxon>
        <taxon>metagenomes</taxon>
        <taxon>ecological metagenomes</taxon>
    </lineage>
</organism>
<accession>A0A381VRB5</accession>
<name>A0A381VRB5_9ZZZZ</name>
<proteinExistence type="predicted"/>
<gene>
    <name evidence="1" type="ORF">METZ01_LOCUS95628</name>
</gene>
<sequence>MVKVNKSDGFTTFVFSSEDVRTKSEDELKEELSEGLTGATMDMADEAVQQMLADDKAEALARIRSKNNG</sequence>
<dbReference type="EMBL" id="UINC01009541">
    <property type="protein sequence ID" value="SVA42774.1"/>
    <property type="molecule type" value="Genomic_DNA"/>
</dbReference>
<reference evidence="1" key="1">
    <citation type="submission" date="2018-05" db="EMBL/GenBank/DDBJ databases">
        <authorList>
            <person name="Lanie J.A."/>
            <person name="Ng W.-L."/>
            <person name="Kazmierczak K.M."/>
            <person name="Andrzejewski T.M."/>
            <person name="Davidsen T.M."/>
            <person name="Wayne K.J."/>
            <person name="Tettelin H."/>
            <person name="Glass J.I."/>
            <person name="Rusch D."/>
            <person name="Podicherti R."/>
            <person name="Tsui H.-C.T."/>
            <person name="Winkler M.E."/>
        </authorList>
    </citation>
    <scope>NUCLEOTIDE SEQUENCE</scope>
</reference>